<sequence>MSADFPMNSDDICRQMQQQFGSNSNSNSNSNGNSNNSNSNSNNNSANSNSNSNGNSNGNNSGSGNDAPEMLQLDPNLDFTIADLLGHSPQDSHDANSRNGSGNPWSLPMYFGEPKADFPIAMMATPSPPPPPPPPPPPLPPPPAVAQPASAQQQQGGHKHPIRDLTLLRDESRCVSTVDPLVVHDPRSRMGYIIQYMTKMHVTFARTRCLPFIHHRLYASRLPRTMMTAFAAASAYAGRTPDTKPWVMKLLGDAAADILAHGGWARPTSATASASPVPVNAGPHSPLERLARVQAMVLLDSMRIFDGDILLRNAAEADNVVLDAWIDDLVMLRDDLENVLGHAPNNQTPKSWDAWILLESIRRTVVMALPMKCLLHLMKQPQIGPCMQPSKTSWTASQHLWTAGTSVDFYHSWRTKPRWWITDWDFDDFWMYARAEDADEFTKLLLT</sequence>
<feature type="region of interest" description="Disordered" evidence="1">
    <location>
        <begin position="84"/>
        <end position="160"/>
    </location>
</feature>
<protein>
    <submittedName>
        <fullName evidence="2">Fungal Zn(2)-Cys(6) binuclear cluster domain</fullName>
    </submittedName>
</protein>
<comment type="caution">
    <text evidence="2">The sequence shown here is derived from an EMBL/GenBank/DDBJ whole genome shotgun (WGS) entry which is preliminary data.</text>
</comment>
<dbReference type="AlphaFoldDB" id="A0A9P4YTZ2"/>
<keyword evidence="3" id="KW-1185">Reference proteome</keyword>
<feature type="non-terminal residue" evidence="2">
    <location>
        <position position="1"/>
    </location>
</feature>
<dbReference type="RefSeq" id="XP_035321169.1">
    <property type="nucleotide sequence ID" value="XM_035469474.1"/>
</dbReference>
<feature type="compositionally biased region" description="Low complexity" evidence="1">
    <location>
        <begin position="146"/>
        <end position="155"/>
    </location>
</feature>
<reference evidence="2" key="1">
    <citation type="submission" date="2020-03" db="EMBL/GenBank/DDBJ databases">
        <title>Site-based positive gene gene selection in Geosmithia morbida across the United States reveals a broad range of putative effectors and factors for local host and environmental adapation.</title>
        <authorList>
            <person name="Onufrak A."/>
            <person name="Murdoch R.W."/>
            <person name="Gazis R."/>
            <person name="Huff M."/>
            <person name="Staton M."/>
            <person name="Klingeman W."/>
            <person name="Hadziabdic D."/>
        </authorList>
    </citation>
    <scope>NUCLEOTIDE SEQUENCE</scope>
    <source>
        <strain evidence="2">1262</strain>
    </source>
</reference>
<dbReference type="Proteomes" id="UP000749293">
    <property type="component" value="Unassembled WGS sequence"/>
</dbReference>
<feature type="compositionally biased region" description="Low complexity" evidence="1">
    <location>
        <begin position="21"/>
        <end position="65"/>
    </location>
</feature>
<accession>A0A9P4YTZ2</accession>
<evidence type="ECO:0000256" key="1">
    <source>
        <dbReference type="SAM" id="MobiDB-lite"/>
    </source>
</evidence>
<evidence type="ECO:0000313" key="2">
    <source>
        <dbReference type="EMBL" id="KAF4122517.1"/>
    </source>
</evidence>
<dbReference type="EMBL" id="JAANYQ010000009">
    <property type="protein sequence ID" value="KAF4122517.1"/>
    <property type="molecule type" value="Genomic_DNA"/>
</dbReference>
<evidence type="ECO:0000313" key="3">
    <source>
        <dbReference type="Proteomes" id="UP000749293"/>
    </source>
</evidence>
<proteinExistence type="predicted"/>
<gene>
    <name evidence="2" type="ORF">GMORB2_7509</name>
</gene>
<feature type="region of interest" description="Disordered" evidence="1">
    <location>
        <begin position="1"/>
        <end position="71"/>
    </location>
</feature>
<name>A0A9P4YTZ2_9HYPO</name>
<dbReference type="GeneID" id="55973732"/>
<feature type="compositionally biased region" description="Pro residues" evidence="1">
    <location>
        <begin position="126"/>
        <end position="145"/>
    </location>
</feature>
<organism evidence="2 3">
    <name type="scientific">Geosmithia morbida</name>
    <dbReference type="NCBI Taxonomy" id="1094350"/>
    <lineage>
        <taxon>Eukaryota</taxon>
        <taxon>Fungi</taxon>
        <taxon>Dikarya</taxon>
        <taxon>Ascomycota</taxon>
        <taxon>Pezizomycotina</taxon>
        <taxon>Sordariomycetes</taxon>
        <taxon>Hypocreomycetidae</taxon>
        <taxon>Hypocreales</taxon>
        <taxon>Bionectriaceae</taxon>
        <taxon>Geosmithia</taxon>
    </lineage>
</organism>
<dbReference type="OrthoDB" id="9930022at2759"/>